<evidence type="ECO:0000259" key="1">
    <source>
        <dbReference type="SMART" id="SM00530"/>
    </source>
</evidence>
<organism evidence="2">
    <name type="scientific">Siphoviridae sp. ctRPk8</name>
    <dbReference type="NCBI Taxonomy" id="2827870"/>
    <lineage>
        <taxon>Viruses</taxon>
        <taxon>Duplodnaviria</taxon>
        <taxon>Heunggongvirae</taxon>
        <taxon>Uroviricota</taxon>
        <taxon>Caudoviricetes</taxon>
    </lineage>
</organism>
<dbReference type="CDD" id="cd00093">
    <property type="entry name" value="HTH_XRE"/>
    <property type="match status" value="1"/>
</dbReference>
<name>A0A8S5SIV9_9CAUD</name>
<accession>A0A8S5SIV9</accession>
<dbReference type="InterPro" id="IPR010982">
    <property type="entry name" value="Lambda_DNA-bd_dom_sf"/>
</dbReference>
<dbReference type="Gene3D" id="1.10.260.40">
    <property type="entry name" value="lambda repressor-like DNA-binding domains"/>
    <property type="match status" value="1"/>
</dbReference>
<dbReference type="SMART" id="SM00530">
    <property type="entry name" value="HTH_XRE"/>
    <property type="match status" value="1"/>
</dbReference>
<sequence>MNTRNKIIVQNIRSFAQIRGTSIKQIEKDLGLGNGMIGKWEDSKKSPPFETIEVIANYLGASILELAGITPSENEKAPATEGEGLSAAKKALLVAIDDLSDAQCEKLLPIVLSAKQVL</sequence>
<dbReference type="Pfam" id="PF01381">
    <property type="entry name" value="HTH_3"/>
    <property type="match status" value="1"/>
</dbReference>
<dbReference type="GO" id="GO:0003677">
    <property type="term" value="F:DNA binding"/>
    <property type="evidence" value="ECO:0007669"/>
    <property type="project" value="InterPro"/>
</dbReference>
<dbReference type="InterPro" id="IPR001387">
    <property type="entry name" value="Cro/C1-type_HTH"/>
</dbReference>
<feature type="domain" description="HTH cro/C1-type" evidence="1">
    <location>
        <begin position="11"/>
        <end position="66"/>
    </location>
</feature>
<reference evidence="2" key="1">
    <citation type="journal article" date="2021" name="Proc. Natl. Acad. Sci. U.S.A.">
        <title>A Catalog of Tens of Thousands of Viruses from Human Metagenomes Reveals Hidden Associations with Chronic Diseases.</title>
        <authorList>
            <person name="Tisza M.J."/>
            <person name="Buck C.B."/>
        </authorList>
    </citation>
    <scope>NUCLEOTIDE SEQUENCE</scope>
    <source>
        <strain evidence="2">CtRPk8</strain>
    </source>
</reference>
<proteinExistence type="predicted"/>
<evidence type="ECO:0000313" key="2">
    <source>
        <dbReference type="EMBL" id="DAF50894.1"/>
    </source>
</evidence>
<dbReference type="SUPFAM" id="SSF47413">
    <property type="entry name" value="lambda repressor-like DNA-binding domains"/>
    <property type="match status" value="1"/>
</dbReference>
<dbReference type="EMBL" id="BK032606">
    <property type="protein sequence ID" value="DAF50894.1"/>
    <property type="molecule type" value="Genomic_DNA"/>
</dbReference>
<protein>
    <submittedName>
        <fullName evidence="2">Helix-turn-helix domain protein</fullName>
    </submittedName>
</protein>